<dbReference type="PANTHER" id="PTHR36927">
    <property type="entry name" value="BLR4337 PROTEIN"/>
    <property type="match status" value="1"/>
</dbReference>
<keyword evidence="1" id="KW-1133">Transmembrane helix</keyword>
<keyword evidence="1" id="KW-0812">Transmembrane</keyword>
<dbReference type="Proteomes" id="UP000583752">
    <property type="component" value="Unassembled WGS sequence"/>
</dbReference>
<reference evidence="2 3" key="1">
    <citation type="submission" date="2020-04" db="EMBL/GenBank/DDBJ databases">
        <title>Massilia sp. RP-1-19 isolated from soil.</title>
        <authorList>
            <person name="Dahal R.H."/>
        </authorList>
    </citation>
    <scope>NUCLEOTIDE SEQUENCE [LARGE SCALE GENOMIC DNA]</scope>
    <source>
        <strain evidence="2 3">RP-1-19</strain>
    </source>
</reference>
<evidence type="ECO:0000313" key="3">
    <source>
        <dbReference type="Proteomes" id="UP000583752"/>
    </source>
</evidence>
<dbReference type="AlphaFoldDB" id="A0A848HK59"/>
<feature type="transmembrane region" description="Helical" evidence="1">
    <location>
        <begin position="38"/>
        <end position="62"/>
    </location>
</feature>
<dbReference type="EMBL" id="JABBGG010000001">
    <property type="protein sequence ID" value="NML59643.1"/>
    <property type="molecule type" value="Genomic_DNA"/>
</dbReference>
<feature type="transmembrane region" description="Helical" evidence="1">
    <location>
        <begin position="6"/>
        <end position="26"/>
    </location>
</feature>
<name>A0A848HK59_9BURK</name>
<dbReference type="RefSeq" id="WP_169463364.1">
    <property type="nucleotide sequence ID" value="NZ_JABBGG010000001.1"/>
</dbReference>
<dbReference type="PANTHER" id="PTHR36927:SF3">
    <property type="entry name" value="GLUCANS BIOSYNTHESIS PROTEIN C"/>
    <property type="match status" value="1"/>
</dbReference>
<evidence type="ECO:0000256" key="1">
    <source>
        <dbReference type="SAM" id="Phobius"/>
    </source>
</evidence>
<comment type="caution">
    <text evidence="2">The sequence shown here is derived from an EMBL/GenBank/DDBJ whole genome shotgun (WGS) entry which is preliminary data.</text>
</comment>
<organism evidence="2 3">
    <name type="scientific">Massilia polaris</name>
    <dbReference type="NCBI Taxonomy" id="2728846"/>
    <lineage>
        <taxon>Bacteria</taxon>
        <taxon>Pseudomonadati</taxon>
        <taxon>Pseudomonadota</taxon>
        <taxon>Betaproteobacteria</taxon>
        <taxon>Burkholderiales</taxon>
        <taxon>Oxalobacteraceae</taxon>
        <taxon>Telluria group</taxon>
        <taxon>Massilia</taxon>
    </lineage>
</organism>
<gene>
    <name evidence="2" type="ORF">HHL21_00755</name>
</gene>
<dbReference type="InterPro" id="IPR050623">
    <property type="entry name" value="Glucan_succinyl_AcylTrfase"/>
</dbReference>
<keyword evidence="3" id="KW-1185">Reference proteome</keyword>
<protein>
    <submittedName>
        <fullName evidence="2">Uncharacterized protein</fullName>
    </submittedName>
</protein>
<accession>A0A848HK59</accession>
<sequence>MPTWNHLWFVAYLWVYTLVFAAIAHVSGARVSIWSDSLARWLTGWRIIVLPVAVLAIARLVLQPRFETTHALIDDWFNHAHYFVLFALGTRRAAGAPAPVLVARG</sequence>
<keyword evidence="1" id="KW-0472">Membrane</keyword>
<proteinExistence type="predicted"/>
<evidence type="ECO:0000313" key="2">
    <source>
        <dbReference type="EMBL" id="NML59643.1"/>
    </source>
</evidence>